<feature type="domain" description="TonB C-terminal" evidence="2">
    <location>
        <begin position="74"/>
        <end position="134"/>
    </location>
</feature>
<sequence length="138" mass="15628">MKWWLFAFLLSVTCGMLFAQASRDSLIVYDVDTHAQFKGGITGWNLFVRDNLDIRDLVNSMDSTAYVDYGLKQTAIIEFTVCEDGVVCDIEIVNKDKISPEFAEEALRVMNRSPKWTPALKNGKAVRTRFKQSIVAVL</sequence>
<dbReference type="InterPro" id="IPR037682">
    <property type="entry name" value="TonB_C"/>
</dbReference>
<evidence type="ECO:0000313" key="4">
    <source>
        <dbReference type="Proteomes" id="UP000238642"/>
    </source>
</evidence>
<evidence type="ECO:0000259" key="2">
    <source>
        <dbReference type="Pfam" id="PF03544"/>
    </source>
</evidence>
<name>A0A2S9JE98_9SPHI</name>
<dbReference type="OrthoDB" id="9814002at2"/>
<organism evidence="3 4">
    <name type="scientific">Sphingobacterium gobiense</name>
    <dbReference type="NCBI Taxonomy" id="1382456"/>
    <lineage>
        <taxon>Bacteria</taxon>
        <taxon>Pseudomonadati</taxon>
        <taxon>Bacteroidota</taxon>
        <taxon>Sphingobacteriia</taxon>
        <taxon>Sphingobacteriales</taxon>
        <taxon>Sphingobacteriaceae</taxon>
        <taxon>Sphingobacterium</taxon>
    </lineage>
</organism>
<proteinExistence type="predicted"/>
<dbReference type="AlphaFoldDB" id="A0A2S9JE98"/>
<dbReference type="Proteomes" id="UP000238642">
    <property type="component" value="Unassembled WGS sequence"/>
</dbReference>
<dbReference type="Pfam" id="PF03544">
    <property type="entry name" value="TonB_C"/>
    <property type="match status" value="1"/>
</dbReference>
<evidence type="ECO:0000256" key="1">
    <source>
        <dbReference type="SAM" id="SignalP"/>
    </source>
</evidence>
<dbReference type="RefSeq" id="WP_105727537.1">
    <property type="nucleotide sequence ID" value="NZ_PVBS01000005.1"/>
</dbReference>
<keyword evidence="1" id="KW-0732">Signal</keyword>
<feature type="chain" id="PRO_5015474690" description="TonB C-terminal domain-containing protein" evidence="1">
    <location>
        <begin position="20"/>
        <end position="138"/>
    </location>
</feature>
<evidence type="ECO:0000313" key="3">
    <source>
        <dbReference type="EMBL" id="PRD51231.1"/>
    </source>
</evidence>
<comment type="caution">
    <text evidence="3">The sequence shown here is derived from an EMBL/GenBank/DDBJ whole genome shotgun (WGS) entry which is preliminary data.</text>
</comment>
<accession>A0A2S9JE98</accession>
<dbReference type="EMBL" id="PVBS01000005">
    <property type="protein sequence ID" value="PRD51231.1"/>
    <property type="molecule type" value="Genomic_DNA"/>
</dbReference>
<dbReference type="SUPFAM" id="SSF74653">
    <property type="entry name" value="TolA/TonB C-terminal domain"/>
    <property type="match status" value="1"/>
</dbReference>
<gene>
    <name evidence="3" type="ORF">C5749_17535</name>
</gene>
<protein>
    <recommendedName>
        <fullName evidence="2">TonB C-terminal domain-containing protein</fullName>
    </recommendedName>
</protein>
<keyword evidence="4" id="KW-1185">Reference proteome</keyword>
<dbReference type="Gene3D" id="3.30.1150.10">
    <property type="match status" value="1"/>
</dbReference>
<feature type="signal peptide" evidence="1">
    <location>
        <begin position="1"/>
        <end position="19"/>
    </location>
</feature>
<reference evidence="3 4" key="1">
    <citation type="submission" date="2018-02" db="EMBL/GenBank/DDBJ databases">
        <title>The draft genome of Sphingobacterium gobiense H7.</title>
        <authorList>
            <person name="Li L."/>
            <person name="Liu L."/>
            <person name="Zhang X."/>
            <person name="Wang T."/>
            <person name="Liang L."/>
        </authorList>
    </citation>
    <scope>NUCLEOTIDE SEQUENCE [LARGE SCALE GENOMIC DNA]</scope>
    <source>
        <strain evidence="3 4">ACCC 05757</strain>
    </source>
</reference>
<dbReference type="GO" id="GO:0055085">
    <property type="term" value="P:transmembrane transport"/>
    <property type="evidence" value="ECO:0007669"/>
    <property type="project" value="InterPro"/>
</dbReference>